<dbReference type="Pfam" id="PF01938">
    <property type="entry name" value="TRAM"/>
    <property type="match status" value="1"/>
</dbReference>
<evidence type="ECO:0000256" key="7">
    <source>
        <dbReference type="ARBA" id="ARBA00023004"/>
    </source>
</evidence>
<reference evidence="13 14" key="1">
    <citation type="submission" date="2009-10" db="EMBL/GenBank/DDBJ databases">
        <authorList>
            <person name="Weinstock G."/>
            <person name="Sodergren E."/>
            <person name="Clifton S."/>
            <person name="Fulton L."/>
            <person name="Fulton B."/>
            <person name="Courtney L."/>
            <person name="Fronick C."/>
            <person name="Harrison M."/>
            <person name="Strong C."/>
            <person name="Farmer C."/>
            <person name="Delahaunty K."/>
            <person name="Markovic C."/>
            <person name="Hall O."/>
            <person name="Minx P."/>
            <person name="Tomlinson C."/>
            <person name="Mitreva M."/>
            <person name="Nelson J."/>
            <person name="Hou S."/>
            <person name="Wollam A."/>
            <person name="Pepin K.H."/>
            <person name="Johnson M."/>
            <person name="Bhonagiri V."/>
            <person name="Nash W.E."/>
            <person name="Warren W."/>
            <person name="Chinwalla A."/>
            <person name="Mardis E.R."/>
            <person name="Wilson R.K."/>
        </authorList>
    </citation>
    <scope>NUCLEOTIDE SEQUENCE [LARGE SCALE GENOMIC DNA]</scope>
    <source>
        <strain evidence="13 14">ATCC 14685</strain>
    </source>
</reference>
<feature type="binding site" evidence="9">
    <location>
        <position position="90"/>
    </location>
    <ligand>
        <name>[4Fe-4S] cluster</name>
        <dbReference type="ChEBI" id="CHEBI:49883"/>
    </ligand>
</feature>
<keyword evidence="7 9" id="KW-0408">Iron</keyword>
<organism evidence="13 14">
    <name type="scientific">Neisseria cinerea ATCC 14685</name>
    <dbReference type="NCBI Taxonomy" id="546262"/>
    <lineage>
        <taxon>Bacteria</taxon>
        <taxon>Pseudomonadati</taxon>
        <taxon>Pseudomonadota</taxon>
        <taxon>Betaproteobacteria</taxon>
        <taxon>Neisseriales</taxon>
        <taxon>Neisseriaceae</taxon>
        <taxon>Neisseria</taxon>
    </lineage>
</organism>
<keyword evidence="3 9" id="KW-0489">Methyltransferase</keyword>
<keyword evidence="4 9" id="KW-0808">Transferase</keyword>
<dbReference type="InterPro" id="IPR012340">
    <property type="entry name" value="NA-bd_OB-fold"/>
</dbReference>
<dbReference type="eggNOG" id="COG2265">
    <property type="taxonomic scope" value="Bacteria"/>
</dbReference>
<dbReference type="SUPFAM" id="SSF50249">
    <property type="entry name" value="Nucleic acid-binding proteins"/>
    <property type="match status" value="1"/>
</dbReference>
<feature type="binding site" evidence="9">
    <location>
        <position position="314"/>
    </location>
    <ligand>
        <name>S-adenosyl-L-methionine</name>
        <dbReference type="ChEBI" id="CHEBI:59789"/>
    </ligand>
</feature>
<evidence type="ECO:0000256" key="6">
    <source>
        <dbReference type="ARBA" id="ARBA00022723"/>
    </source>
</evidence>
<evidence type="ECO:0000259" key="12">
    <source>
        <dbReference type="PROSITE" id="PS50926"/>
    </source>
</evidence>
<protein>
    <recommendedName>
        <fullName evidence="9">23S rRNA (uracil(1939)-C(5))-methyltransferase RlmD</fullName>
        <ecNumber evidence="9">2.1.1.190</ecNumber>
    </recommendedName>
    <alternativeName>
        <fullName evidence="9">23S rRNA(m5U1939)-methyltransferase</fullName>
    </alternativeName>
</protein>
<dbReference type="Gene3D" id="3.40.50.150">
    <property type="entry name" value="Vaccinia Virus protein VP39"/>
    <property type="match status" value="1"/>
</dbReference>
<dbReference type="EMBL" id="ACDY02000006">
    <property type="protein sequence ID" value="EEZ71574.1"/>
    <property type="molecule type" value="Genomic_DNA"/>
</dbReference>
<accession>D0W3B9</accession>
<keyword evidence="2 9" id="KW-0698">rRNA processing</keyword>
<feature type="binding site" evidence="9">
    <location>
        <position position="168"/>
    </location>
    <ligand>
        <name>[4Fe-4S] cluster</name>
        <dbReference type="ChEBI" id="CHEBI:49883"/>
    </ligand>
</feature>
<dbReference type="Proteomes" id="UP000003294">
    <property type="component" value="Unassembled WGS sequence"/>
</dbReference>
<dbReference type="AlphaFoldDB" id="D0W3B9"/>
<dbReference type="GO" id="GO:0003723">
    <property type="term" value="F:RNA binding"/>
    <property type="evidence" value="ECO:0007669"/>
    <property type="project" value="InterPro"/>
</dbReference>
<dbReference type="Pfam" id="PF05958">
    <property type="entry name" value="tRNA_U5-meth_tr"/>
    <property type="match status" value="1"/>
</dbReference>
<dbReference type="InterPro" id="IPR001566">
    <property type="entry name" value="23S_rRNA_MeTrfase_RlmD"/>
</dbReference>
<sequence>MRFGTVQTDLGMETEVNVAEISALDYEGRGVAKVGGKTVFIKGALPSERVGFQITKQKKQFDEAETVAIFKVSDERTVPQCRYFERCGGCSLQHISPTAQVAFKQRIMEEQLERIGKVKPKQILPPIYGHVWHYRDRARFSVSLDKSCRLKLGFQAKKTNDVVGISSCMLIPKPVSDKLPAIRELLQDLAEGGSIARFAEFYRGSEITVLNIAFKSKLRQNDESRIRQWFDSELSDDWQIWLQIEGKVSEPFYPQKDTILKYTLPEFGIEMPFRPGDFTQINTDTNRLMVSRAIKMLDIRQGERVADLFCGLGNFSLPIAKSGASVVGVEGAENLVGRARQNARLNGCGGQTDFIAANLFDCTENTVASWGKFDKMLIDPPRSGAYEVVRSLKPPYLPKKIVYVSCNPSTLARDAGVLVEKGYILGQVGIMNMFAHTSHVESIAVFELTSEIRKAGFKDKK</sequence>
<feature type="binding site" evidence="9">
    <location>
        <position position="87"/>
    </location>
    <ligand>
        <name>[4Fe-4S] cluster</name>
        <dbReference type="ChEBI" id="CHEBI:49883"/>
    </ligand>
</feature>
<dbReference type="GO" id="GO:0005506">
    <property type="term" value="F:iron ion binding"/>
    <property type="evidence" value="ECO:0007669"/>
    <property type="project" value="UniProtKB-UniRule"/>
</dbReference>
<dbReference type="Gene3D" id="2.40.50.1070">
    <property type="match status" value="1"/>
</dbReference>
<dbReference type="EC" id="2.1.1.190" evidence="9"/>
<keyword evidence="8 9" id="KW-0411">Iron-sulfur</keyword>
<dbReference type="PROSITE" id="PS01230">
    <property type="entry name" value="TRMA_1"/>
    <property type="match status" value="1"/>
</dbReference>
<dbReference type="CDD" id="cd02440">
    <property type="entry name" value="AdoMet_MTases"/>
    <property type="match status" value="1"/>
</dbReference>
<keyword evidence="1 9" id="KW-0004">4Fe-4S</keyword>
<dbReference type="InterPro" id="IPR030390">
    <property type="entry name" value="MeTrfase_TrmA_AS"/>
</dbReference>
<evidence type="ECO:0000256" key="4">
    <source>
        <dbReference type="ARBA" id="ARBA00022679"/>
    </source>
</evidence>
<dbReference type="PANTHER" id="PTHR11061:SF49">
    <property type="entry name" value="23S RRNA (URACIL(1939)-C(5))-METHYLTRANSFERASE RLMD"/>
    <property type="match status" value="1"/>
</dbReference>
<dbReference type="HAMAP" id="MF_01010">
    <property type="entry name" value="23SrRNA_methyltr_RlmD"/>
    <property type="match status" value="1"/>
</dbReference>
<dbReference type="PROSITE" id="PS51687">
    <property type="entry name" value="SAM_MT_RNA_M5U"/>
    <property type="match status" value="1"/>
</dbReference>
<comment type="catalytic activity">
    <reaction evidence="9">
        <text>uridine(1939) in 23S rRNA + S-adenosyl-L-methionine = 5-methyluridine(1939) in 23S rRNA + S-adenosyl-L-homocysteine + H(+)</text>
        <dbReference type="Rhea" id="RHEA:42908"/>
        <dbReference type="Rhea" id="RHEA-COMP:10278"/>
        <dbReference type="Rhea" id="RHEA-COMP:10279"/>
        <dbReference type="ChEBI" id="CHEBI:15378"/>
        <dbReference type="ChEBI" id="CHEBI:57856"/>
        <dbReference type="ChEBI" id="CHEBI:59789"/>
        <dbReference type="ChEBI" id="CHEBI:65315"/>
        <dbReference type="ChEBI" id="CHEBI:74447"/>
        <dbReference type="EC" id="2.1.1.190"/>
    </reaction>
</comment>
<feature type="binding site" evidence="9">
    <location>
        <position position="81"/>
    </location>
    <ligand>
        <name>[4Fe-4S] cluster</name>
        <dbReference type="ChEBI" id="CHEBI:49883"/>
    </ligand>
</feature>
<evidence type="ECO:0000256" key="1">
    <source>
        <dbReference type="ARBA" id="ARBA00022485"/>
    </source>
</evidence>
<dbReference type="GO" id="GO:0070475">
    <property type="term" value="P:rRNA base methylation"/>
    <property type="evidence" value="ECO:0007669"/>
    <property type="project" value="TreeGrafter"/>
</dbReference>
<dbReference type="InterPro" id="IPR029063">
    <property type="entry name" value="SAM-dependent_MTases_sf"/>
</dbReference>
<feature type="binding site" evidence="9 10">
    <location>
        <position position="309"/>
    </location>
    <ligand>
        <name>S-adenosyl-L-methionine</name>
        <dbReference type="ChEBI" id="CHEBI:59789"/>
    </ligand>
</feature>
<feature type="active site" evidence="11">
    <location>
        <position position="406"/>
    </location>
</feature>
<evidence type="ECO:0000256" key="5">
    <source>
        <dbReference type="ARBA" id="ARBA00022691"/>
    </source>
</evidence>
<evidence type="ECO:0000313" key="13">
    <source>
        <dbReference type="EMBL" id="EEZ71574.1"/>
    </source>
</evidence>
<dbReference type="NCBIfam" id="TIGR00479">
    <property type="entry name" value="rumA"/>
    <property type="match status" value="1"/>
</dbReference>
<dbReference type="PANTHER" id="PTHR11061">
    <property type="entry name" value="RNA M5U METHYLTRANSFERASE"/>
    <property type="match status" value="1"/>
</dbReference>
<dbReference type="InterPro" id="IPR010280">
    <property type="entry name" value="U5_MeTrfase_fam"/>
</dbReference>
<keyword evidence="6 9" id="KW-0479">Metal-binding</keyword>
<feature type="binding site" evidence="9 10">
    <location>
        <position position="280"/>
    </location>
    <ligand>
        <name>S-adenosyl-L-methionine</name>
        <dbReference type="ChEBI" id="CHEBI:59789"/>
    </ligand>
</feature>
<comment type="similarity">
    <text evidence="9">Belongs to the class I-like SAM-binding methyltransferase superfamily. RNA M5U methyltransferase family. RlmD subfamily.</text>
</comment>
<dbReference type="FunFam" id="2.40.50.140:FF:000097">
    <property type="entry name" value="23S rRNA (uracil(1939)-C(5))-methyltransferase RlmD"/>
    <property type="match status" value="1"/>
</dbReference>
<evidence type="ECO:0000256" key="10">
    <source>
        <dbReference type="PROSITE-ProRule" id="PRU01024"/>
    </source>
</evidence>
<evidence type="ECO:0000256" key="3">
    <source>
        <dbReference type="ARBA" id="ARBA00022603"/>
    </source>
</evidence>
<name>D0W3B9_NEICI</name>
<dbReference type="InterPro" id="IPR002792">
    <property type="entry name" value="TRAM_dom"/>
</dbReference>
<feature type="binding site" evidence="9">
    <location>
        <position position="358"/>
    </location>
    <ligand>
        <name>S-adenosyl-L-methionine</name>
        <dbReference type="ChEBI" id="CHEBI:59789"/>
    </ligand>
</feature>
<keyword evidence="5 9" id="KW-0949">S-adenosyl-L-methionine</keyword>
<feature type="binding site" evidence="9 10">
    <location>
        <position position="330"/>
    </location>
    <ligand>
        <name>S-adenosyl-L-methionine</name>
        <dbReference type="ChEBI" id="CHEBI:59789"/>
    </ligand>
</feature>
<evidence type="ECO:0000256" key="11">
    <source>
        <dbReference type="PROSITE-ProRule" id="PRU10015"/>
    </source>
</evidence>
<comment type="function">
    <text evidence="9">Catalyzes the formation of 5-methyl-uridine at position 1939 (m5U1939) in 23S rRNA.</text>
</comment>
<dbReference type="NCBIfam" id="NF009639">
    <property type="entry name" value="PRK13168.1"/>
    <property type="match status" value="1"/>
</dbReference>
<dbReference type="GO" id="GO:0070041">
    <property type="term" value="F:rRNA (uridine-C5-)-methyltransferase activity"/>
    <property type="evidence" value="ECO:0007669"/>
    <property type="project" value="UniProtKB-UniRule"/>
</dbReference>
<dbReference type="GO" id="GO:0051539">
    <property type="term" value="F:4 iron, 4 sulfur cluster binding"/>
    <property type="evidence" value="ECO:0007669"/>
    <property type="project" value="UniProtKB-KW"/>
</dbReference>
<feature type="active site" description="Nucleophile" evidence="9 10">
    <location>
        <position position="406"/>
    </location>
</feature>
<dbReference type="Gene3D" id="2.40.50.140">
    <property type="entry name" value="Nucleic acid-binding proteins"/>
    <property type="match status" value="1"/>
</dbReference>
<comment type="caution">
    <text evidence="13">The sequence shown here is derived from an EMBL/GenBank/DDBJ whole genome shotgun (WGS) entry which is preliminary data.</text>
</comment>
<feature type="binding site" evidence="9 10">
    <location>
        <position position="379"/>
    </location>
    <ligand>
        <name>S-adenosyl-L-methionine</name>
        <dbReference type="ChEBI" id="CHEBI:59789"/>
    </ligand>
</feature>
<dbReference type="PROSITE" id="PS50926">
    <property type="entry name" value="TRAM"/>
    <property type="match status" value="1"/>
</dbReference>
<evidence type="ECO:0000256" key="8">
    <source>
        <dbReference type="ARBA" id="ARBA00023014"/>
    </source>
</evidence>
<evidence type="ECO:0000256" key="2">
    <source>
        <dbReference type="ARBA" id="ARBA00022552"/>
    </source>
</evidence>
<proteinExistence type="inferred from homology"/>
<gene>
    <name evidence="9" type="primary">rlmD</name>
    <name evidence="13" type="synonym">rumA</name>
    <name evidence="13" type="ORF">NEICINOT_04157</name>
</gene>
<dbReference type="SUPFAM" id="SSF53335">
    <property type="entry name" value="S-adenosyl-L-methionine-dependent methyltransferases"/>
    <property type="match status" value="1"/>
</dbReference>
<feature type="domain" description="TRAM" evidence="12">
    <location>
        <begin position="7"/>
        <end position="68"/>
    </location>
</feature>
<evidence type="ECO:0000313" key="14">
    <source>
        <dbReference type="Proteomes" id="UP000003294"/>
    </source>
</evidence>
<dbReference type="STRING" id="546262.NEICINOT_04157"/>
<evidence type="ECO:0000256" key="9">
    <source>
        <dbReference type="HAMAP-Rule" id="MF_01010"/>
    </source>
</evidence>